<organism evidence="1 2">
    <name type="scientific">Pseudorhodobacter antarcticus</name>
    <dbReference type="NCBI Taxonomy" id="1077947"/>
    <lineage>
        <taxon>Bacteria</taxon>
        <taxon>Pseudomonadati</taxon>
        <taxon>Pseudomonadota</taxon>
        <taxon>Alphaproteobacteria</taxon>
        <taxon>Rhodobacterales</taxon>
        <taxon>Paracoccaceae</taxon>
        <taxon>Pseudorhodobacter</taxon>
    </lineage>
</organism>
<gene>
    <name evidence="1" type="ORF">SAMN05216227_1009104</name>
</gene>
<proteinExistence type="predicted"/>
<protein>
    <submittedName>
        <fullName evidence="1">Uncharacterized protein</fullName>
    </submittedName>
</protein>
<accession>A0A1H8ETV8</accession>
<dbReference type="AlphaFoldDB" id="A0A1H8ETV8"/>
<name>A0A1H8ETV8_9RHOB</name>
<evidence type="ECO:0000313" key="2">
    <source>
        <dbReference type="Proteomes" id="UP000183002"/>
    </source>
</evidence>
<sequence length="100" mass="11180">MNPPEHWGNLVPAHLNLAKDFLQSAELLEKRRSKQEPLSLHAPQLVLLAHSLELTLKAISLWQGKSQEDVRANGHNLRGPYSRAKGHVKSKLLIAAPKKL</sequence>
<dbReference type="EMBL" id="FOCO01000009">
    <property type="protein sequence ID" value="SEN22806.1"/>
    <property type="molecule type" value="Genomic_DNA"/>
</dbReference>
<keyword evidence="2" id="KW-1185">Reference proteome</keyword>
<dbReference type="Proteomes" id="UP000183002">
    <property type="component" value="Unassembled WGS sequence"/>
</dbReference>
<reference evidence="1 2" key="1">
    <citation type="submission" date="2016-10" db="EMBL/GenBank/DDBJ databases">
        <authorList>
            <person name="de Groot N.N."/>
        </authorList>
    </citation>
    <scope>NUCLEOTIDE SEQUENCE [LARGE SCALE GENOMIC DNA]</scope>
    <source>
        <strain evidence="1 2">CGMCC 1.10836</strain>
    </source>
</reference>
<dbReference type="RefSeq" id="WP_139193956.1">
    <property type="nucleotide sequence ID" value="NZ_FOCO01000009.1"/>
</dbReference>
<evidence type="ECO:0000313" key="1">
    <source>
        <dbReference type="EMBL" id="SEN22806.1"/>
    </source>
</evidence>